<sequence>MDSKNYIELVRRMYAHPRLYGFFSEDEISEALSRYRSRIETILDRAEKESITREAYLLSSMRFVAKSVHRHYYSSNLSENAYVYSHFSEDAVLEVPADAFFDRNRRRIQDADTSGIGFSPQVFIGKLAPERRRLLYLVIKCAWDIDEELLGKCSYALGMPEQYLFNLIELVKRRTEASRSQIHQLNEKLNILWIRMRVLELRLDTAIAKSDREEVRSCLERCRKRYRQLLEKRSHRKSSISNEFISDLLNVPKGSVDSGLYYLRKNAQSRKPLAEYQELG</sequence>
<protein>
    <submittedName>
        <fullName evidence="1">Uncharacterized protein</fullName>
    </submittedName>
</protein>
<reference evidence="1" key="1">
    <citation type="submission" date="2017-02" db="EMBL/GenBank/DDBJ databases">
        <authorList>
            <person name="Regsiter A."/>
            <person name="William W."/>
        </authorList>
    </citation>
    <scope>NUCLEOTIDE SEQUENCE</scope>
    <source>
        <strain evidence="1">Bib</strain>
    </source>
</reference>
<proteinExistence type="predicted"/>
<name>A0A3P3XG30_9SPIR</name>
<dbReference type="AlphaFoldDB" id="A0A3P3XG30"/>
<evidence type="ECO:0000313" key="1">
    <source>
        <dbReference type="EMBL" id="SLM10290.1"/>
    </source>
</evidence>
<organism evidence="1">
    <name type="scientific">uncultured spirochete</name>
    <dbReference type="NCBI Taxonomy" id="156406"/>
    <lineage>
        <taxon>Bacteria</taxon>
        <taxon>Pseudomonadati</taxon>
        <taxon>Spirochaetota</taxon>
        <taxon>Spirochaetia</taxon>
        <taxon>Spirochaetales</taxon>
        <taxon>environmental samples</taxon>
    </lineage>
</organism>
<gene>
    <name evidence="1" type="ORF">SPIROBIBN47_130038</name>
</gene>
<dbReference type="EMBL" id="FWDM01000005">
    <property type="protein sequence ID" value="SLM10290.1"/>
    <property type="molecule type" value="Genomic_DNA"/>
</dbReference>
<accession>A0A3P3XG30</accession>